<sequence>MHWALKTMILKAIALKIASWFTSEAKAVEADAVAEAKSLGADLSARISQIESQVHMNASAIAAETAARLSAGSPLAGEIVSGAASDSRLMTQTGSGGRTYLAGFNVGVNSALAAPIAIVSTPSNGVSMDNINTAIQIAVALKTIDASLTADQVRAATTAALAALYPAPAPTA</sequence>
<dbReference type="RefSeq" id="WP_183727751.1">
    <property type="nucleotide sequence ID" value="NZ_JACHBW010000016.1"/>
</dbReference>
<evidence type="ECO:0000313" key="1">
    <source>
        <dbReference type="EMBL" id="MBB6105195.1"/>
    </source>
</evidence>
<accession>A0A7W9WTC6</accession>
<dbReference type="Proteomes" id="UP000571554">
    <property type="component" value="Unassembled WGS sequence"/>
</dbReference>
<reference evidence="1 2" key="1">
    <citation type="submission" date="2020-08" db="EMBL/GenBank/DDBJ databases">
        <title>Above-ground endophytic microbial communities from plants in different locations in the United States.</title>
        <authorList>
            <person name="Frank C."/>
        </authorList>
    </citation>
    <scope>NUCLEOTIDE SEQUENCE [LARGE SCALE GENOMIC DNA]</scope>
    <source>
        <strain evidence="1 2">WP4_2_2</strain>
    </source>
</reference>
<evidence type="ECO:0000313" key="2">
    <source>
        <dbReference type="Proteomes" id="UP000571554"/>
    </source>
</evidence>
<protein>
    <submittedName>
        <fullName evidence="1">Uncharacterized protein</fullName>
    </submittedName>
</protein>
<organism evidence="1 2">
    <name type="scientific">Paraburkholderia bannensis</name>
    <dbReference type="NCBI Taxonomy" id="765414"/>
    <lineage>
        <taxon>Bacteria</taxon>
        <taxon>Pseudomonadati</taxon>
        <taxon>Pseudomonadota</taxon>
        <taxon>Betaproteobacteria</taxon>
        <taxon>Burkholderiales</taxon>
        <taxon>Burkholderiaceae</taxon>
        <taxon>Paraburkholderia</taxon>
    </lineage>
</organism>
<name>A0A7W9WTC6_9BURK</name>
<comment type="caution">
    <text evidence="1">The sequence shown here is derived from an EMBL/GenBank/DDBJ whole genome shotgun (WGS) entry which is preliminary data.</text>
</comment>
<dbReference type="EMBL" id="JACHBW010000016">
    <property type="protein sequence ID" value="MBB6105195.1"/>
    <property type="molecule type" value="Genomic_DNA"/>
</dbReference>
<dbReference type="AlphaFoldDB" id="A0A7W9WTC6"/>
<gene>
    <name evidence="1" type="ORF">F4827_005061</name>
</gene>
<proteinExistence type="predicted"/>
<keyword evidence="2" id="KW-1185">Reference proteome</keyword>